<proteinExistence type="inferred from homology"/>
<keyword evidence="4 7" id="KW-0812">Transmembrane</keyword>
<feature type="transmembrane region" description="Helical" evidence="7">
    <location>
        <begin position="166"/>
        <end position="186"/>
    </location>
</feature>
<comment type="subcellular location">
    <subcellularLocation>
        <location evidence="1">Membrane</location>
        <topology evidence="1">Multi-pass membrane protein</topology>
    </subcellularLocation>
</comment>
<feature type="transmembrane region" description="Helical" evidence="7">
    <location>
        <begin position="336"/>
        <end position="353"/>
    </location>
</feature>
<comment type="similarity">
    <text evidence="2">Belongs to the nucleobase:cation symporter-2 (NCS2) (TC 2.A.40) family. Azg-like subfamily.</text>
</comment>
<evidence type="ECO:0000256" key="4">
    <source>
        <dbReference type="ARBA" id="ARBA00022692"/>
    </source>
</evidence>
<comment type="caution">
    <text evidence="8">The sequence shown here is derived from an EMBL/GenBank/DDBJ whole genome shotgun (WGS) entry which is preliminary data.</text>
</comment>
<feature type="transmembrane region" description="Helical" evidence="7">
    <location>
        <begin position="193"/>
        <end position="211"/>
    </location>
</feature>
<name>A0A0R1U3W3_9LACO</name>
<evidence type="ECO:0000256" key="1">
    <source>
        <dbReference type="ARBA" id="ARBA00004141"/>
    </source>
</evidence>
<dbReference type="AlphaFoldDB" id="A0A0R1U3W3"/>
<keyword evidence="6 7" id="KW-0472">Membrane</keyword>
<feature type="transmembrane region" description="Helical" evidence="7">
    <location>
        <begin position="72"/>
        <end position="91"/>
    </location>
</feature>
<dbReference type="InterPro" id="IPR045018">
    <property type="entry name" value="Azg-like"/>
</dbReference>
<dbReference type="Proteomes" id="UP000051324">
    <property type="component" value="Unassembled WGS sequence"/>
</dbReference>
<dbReference type="GO" id="GO:0005886">
    <property type="term" value="C:plasma membrane"/>
    <property type="evidence" value="ECO:0007669"/>
    <property type="project" value="TreeGrafter"/>
</dbReference>
<dbReference type="EMBL" id="AZFT01000004">
    <property type="protein sequence ID" value="KRL87332.1"/>
    <property type="molecule type" value="Genomic_DNA"/>
</dbReference>
<dbReference type="RefSeq" id="WP_025086981.1">
    <property type="nucleotide sequence ID" value="NZ_AZFT01000004.1"/>
</dbReference>
<evidence type="ECO:0000256" key="7">
    <source>
        <dbReference type="SAM" id="Phobius"/>
    </source>
</evidence>
<dbReference type="PATRIC" id="fig|1423724.4.peg.1828"/>
<keyword evidence="9" id="KW-1185">Reference proteome</keyword>
<feature type="transmembrane region" description="Helical" evidence="7">
    <location>
        <begin position="129"/>
        <end position="146"/>
    </location>
</feature>
<organism evidence="8 9">
    <name type="scientific">Ligilactobacillus apodemi DSM 16634 = JCM 16172</name>
    <dbReference type="NCBI Taxonomy" id="1423724"/>
    <lineage>
        <taxon>Bacteria</taxon>
        <taxon>Bacillati</taxon>
        <taxon>Bacillota</taxon>
        <taxon>Bacilli</taxon>
        <taxon>Lactobacillales</taxon>
        <taxon>Lactobacillaceae</taxon>
        <taxon>Ligilactobacillus</taxon>
    </lineage>
</organism>
<accession>A0A0R1U3W3</accession>
<dbReference type="GO" id="GO:0005345">
    <property type="term" value="F:purine nucleobase transmembrane transporter activity"/>
    <property type="evidence" value="ECO:0007669"/>
    <property type="project" value="TreeGrafter"/>
</dbReference>
<gene>
    <name evidence="8" type="ORF">FC32_GL001757</name>
</gene>
<feature type="transmembrane region" description="Helical" evidence="7">
    <location>
        <begin position="242"/>
        <end position="265"/>
    </location>
</feature>
<feature type="transmembrane region" description="Helical" evidence="7">
    <location>
        <begin position="43"/>
        <end position="65"/>
    </location>
</feature>
<dbReference type="OrthoDB" id="9808458at2"/>
<feature type="transmembrane region" description="Helical" evidence="7">
    <location>
        <begin position="403"/>
        <end position="425"/>
    </location>
</feature>
<evidence type="ECO:0000256" key="5">
    <source>
        <dbReference type="ARBA" id="ARBA00022989"/>
    </source>
</evidence>
<dbReference type="eggNOG" id="COG2252">
    <property type="taxonomic scope" value="Bacteria"/>
</dbReference>
<evidence type="ECO:0000256" key="2">
    <source>
        <dbReference type="ARBA" id="ARBA00005697"/>
    </source>
</evidence>
<feature type="transmembrane region" description="Helical" evidence="7">
    <location>
        <begin position="97"/>
        <end position="117"/>
    </location>
</feature>
<feature type="transmembrane region" description="Helical" evidence="7">
    <location>
        <begin position="17"/>
        <end position="37"/>
    </location>
</feature>
<feature type="transmembrane region" description="Helical" evidence="7">
    <location>
        <begin position="365"/>
        <end position="391"/>
    </location>
</feature>
<evidence type="ECO:0000313" key="8">
    <source>
        <dbReference type="EMBL" id="KRL87332.1"/>
    </source>
</evidence>
<sequence length="426" mass="45280">MLANFKSLTKEQRKTEIIAGLTGFFAISYIIIVNPIILTDAKIPAALSVFATIFSSALGCLIMGLWANAPIIITPGMGVNAFFTYTLVIGMKLDWQQAIAISIISSVIYMIVAFSKVSEKLSQAIPQELKIGITAGIGMFLVTLGLEKAQLITQGDSRSLLAVGDLAKPEALLALFGLALTLVLYLRKTTGGFMIAIIVTSALGAVLNIGLQDPPKVSLADLWQYKEILAQGDFSSLFSLKFLLAVFSMTMILVFESMGILEGLLPEADKFKKTFEASSVATFCSGFLGTSPTVAAAESAAGIESGGKTGLMSLVSGGMFLLALFFIPLLSYVPQAAIAPVIIITGAIMMQQLKAINFDDFSEWFPAFLIVVLIPLTGSISVGLAFGFAAYPLVKIAAKKSQAVTPLLAILSILFILQLICEAVFL</sequence>
<reference evidence="8 9" key="1">
    <citation type="journal article" date="2015" name="Genome Announc.">
        <title>Expanding the biotechnology potential of lactobacilli through comparative genomics of 213 strains and associated genera.</title>
        <authorList>
            <person name="Sun Z."/>
            <person name="Harris H.M."/>
            <person name="McCann A."/>
            <person name="Guo C."/>
            <person name="Argimon S."/>
            <person name="Zhang W."/>
            <person name="Yang X."/>
            <person name="Jeffery I.B."/>
            <person name="Cooney J.C."/>
            <person name="Kagawa T.F."/>
            <person name="Liu W."/>
            <person name="Song Y."/>
            <person name="Salvetti E."/>
            <person name="Wrobel A."/>
            <person name="Rasinkangas P."/>
            <person name="Parkhill J."/>
            <person name="Rea M.C."/>
            <person name="O'Sullivan O."/>
            <person name="Ritari J."/>
            <person name="Douillard F.P."/>
            <person name="Paul Ross R."/>
            <person name="Yang R."/>
            <person name="Briner A.E."/>
            <person name="Felis G.E."/>
            <person name="de Vos W.M."/>
            <person name="Barrangou R."/>
            <person name="Klaenhammer T.R."/>
            <person name="Caufield P.W."/>
            <person name="Cui Y."/>
            <person name="Zhang H."/>
            <person name="O'Toole P.W."/>
        </authorList>
    </citation>
    <scope>NUCLEOTIDE SEQUENCE [LARGE SCALE GENOMIC DNA]</scope>
    <source>
        <strain evidence="8 9">DSM 16634</strain>
    </source>
</reference>
<keyword evidence="5 7" id="KW-1133">Transmembrane helix</keyword>
<dbReference type="PANTHER" id="PTHR43337:SF2">
    <property type="entry name" value="XANTHINE_URACIL PERMEASE"/>
    <property type="match status" value="1"/>
</dbReference>
<feature type="transmembrane region" description="Helical" evidence="7">
    <location>
        <begin position="277"/>
        <end position="297"/>
    </location>
</feature>
<feature type="transmembrane region" description="Helical" evidence="7">
    <location>
        <begin position="309"/>
        <end position="329"/>
    </location>
</feature>
<keyword evidence="3" id="KW-0813">Transport</keyword>
<dbReference type="InterPro" id="IPR006043">
    <property type="entry name" value="NCS2"/>
</dbReference>
<dbReference type="PANTHER" id="PTHR43337">
    <property type="entry name" value="XANTHINE/URACIL PERMEASE C887.17-RELATED"/>
    <property type="match status" value="1"/>
</dbReference>
<dbReference type="Pfam" id="PF00860">
    <property type="entry name" value="Xan_ur_permease"/>
    <property type="match status" value="1"/>
</dbReference>
<protein>
    <submittedName>
        <fullName evidence="8">Purine transport protein</fullName>
    </submittedName>
</protein>
<evidence type="ECO:0000313" key="9">
    <source>
        <dbReference type="Proteomes" id="UP000051324"/>
    </source>
</evidence>
<dbReference type="STRING" id="1423724.FC32_GL001757"/>
<evidence type="ECO:0000256" key="3">
    <source>
        <dbReference type="ARBA" id="ARBA00022448"/>
    </source>
</evidence>
<evidence type="ECO:0000256" key="6">
    <source>
        <dbReference type="ARBA" id="ARBA00023136"/>
    </source>
</evidence>